<dbReference type="Pfam" id="PF13472">
    <property type="entry name" value="Lipase_GDSL_2"/>
    <property type="match status" value="1"/>
</dbReference>
<evidence type="ECO:0000313" key="4">
    <source>
        <dbReference type="Proteomes" id="UP001562159"/>
    </source>
</evidence>
<organism evidence="3 4">
    <name type="scientific">Rhodanobacter humi</name>
    <dbReference type="NCBI Taxonomy" id="1888173"/>
    <lineage>
        <taxon>Bacteria</taxon>
        <taxon>Pseudomonadati</taxon>
        <taxon>Pseudomonadota</taxon>
        <taxon>Gammaproteobacteria</taxon>
        <taxon>Lysobacterales</taxon>
        <taxon>Rhodanobacteraceae</taxon>
        <taxon>Rhodanobacter</taxon>
    </lineage>
</organism>
<dbReference type="Proteomes" id="UP001562159">
    <property type="component" value="Unassembled WGS sequence"/>
</dbReference>
<evidence type="ECO:0000256" key="1">
    <source>
        <dbReference type="SAM" id="SignalP"/>
    </source>
</evidence>
<keyword evidence="1" id="KW-0732">Signal</keyword>
<accession>A0ABV4ALW7</accession>
<gene>
    <name evidence="3" type="ORF">AB7878_01810</name>
</gene>
<reference evidence="3 4" key="1">
    <citation type="submission" date="2024-07" db="EMBL/GenBank/DDBJ databases">
        <title>Molecular mechanisms and environmental adaptations of flagellar loss and biofilm growth of Rhodanobacter under environmental stress.</title>
        <authorList>
            <person name="Chen M."/>
        </authorList>
    </citation>
    <scope>NUCLEOTIDE SEQUENCE [LARGE SCALE GENOMIC DNA]</scope>
    <source>
        <strain evidence="3 4">RS22</strain>
    </source>
</reference>
<dbReference type="PANTHER" id="PTHR43784">
    <property type="entry name" value="GDSL-LIKE LIPASE/ACYLHYDROLASE, PUTATIVE (AFU_ORTHOLOGUE AFUA_2G00820)-RELATED"/>
    <property type="match status" value="1"/>
</dbReference>
<feature type="signal peptide" evidence="1">
    <location>
        <begin position="1"/>
        <end position="28"/>
    </location>
</feature>
<evidence type="ECO:0000313" key="3">
    <source>
        <dbReference type="EMBL" id="MEY2181140.1"/>
    </source>
</evidence>
<dbReference type="PANTHER" id="PTHR43784:SF2">
    <property type="entry name" value="GDSL-LIKE LIPASE_ACYLHYDROLASE, PUTATIVE (AFU_ORTHOLOGUE AFUA_2G00820)-RELATED"/>
    <property type="match status" value="1"/>
</dbReference>
<sequence>MTHACRNARSLHIVALSALLSACLLLPACTVPVKPAAQKWVATWGQAMTSQVARVAGRDGKPERDAWGQPVERAPTVDHLTLRQSVNASAGGERVRIRLSNYYGIAPLTVSAARIALGAGHADDLSAIESGSDRPLSFDGGKPSITIAPGGEAVSDPVALRVPALANVVVSLYFDGPAQLADFHPMEQAHTTYAVDGDATRLPSLAQLPAAHALPRTRDDHIYVLAGIEVEAPASTRGIVAFGDSITDGAFASAPGTTWPGVLAGLAQRHGDAAAVVNAGISADELATDQIGAPAAGASGLKRFLRDVVDRPGVTDVVVLFGANDIDRGIDPAGYPNGASAGDLIAAMRMLADVAHQHHLRIYAGTVTPFAGVADWYSPQREAVRLQFNAWIRRSGTFDGVIDFSGAVAGAYTPPPLAAQQSPLPVGMAAVCAGDAGLHPNDRGYAVMGTLAYNVLFHAALQPPQACH</sequence>
<comment type="caution">
    <text evidence="3">The sequence shown here is derived from an EMBL/GenBank/DDBJ whole genome shotgun (WGS) entry which is preliminary data.</text>
</comment>
<dbReference type="SUPFAM" id="SSF52266">
    <property type="entry name" value="SGNH hydrolase"/>
    <property type="match status" value="1"/>
</dbReference>
<dbReference type="Gene3D" id="3.40.50.1110">
    <property type="entry name" value="SGNH hydrolase"/>
    <property type="match status" value="1"/>
</dbReference>
<name>A0ABV4ALW7_9GAMM</name>
<dbReference type="InterPro" id="IPR013830">
    <property type="entry name" value="SGNH_hydro"/>
</dbReference>
<protein>
    <submittedName>
        <fullName evidence="3">GDSL-type esterase/lipase family protein</fullName>
    </submittedName>
</protein>
<keyword evidence="4" id="KW-1185">Reference proteome</keyword>
<dbReference type="EMBL" id="JBGBPY010000001">
    <property type="protein sequence ID" value="MEY2181140.1"/>
    <property type="molecule type" value="Genomic_DNA"/>
</dbReference>
<dbReference type="InterPro" id="IPR053140">
    <property type="entry name" value="GDSL_Rv0518-like"/>
</dbReference>
<dbReference type="InterPro" id="IPR036514">
    <property type="entry name" value="SGNH_hydro_sf"/>
</dbReference>
<feature type="chain" id="PRO_5046357829" evidence="1">
    <location>
        <begin position="29"/>
        <end position="468"/>
    </location>
</feature>
<dbReference type="PROSITE" id="PS51257">
    <property type="entry name" value="PROKAR_LIPOPROTEIN"/>
    <property type="match status" value="1"/>
</dbReference>
<feature type="domain" description="SGNH hydrolase-type esterase" evidence="2">
    <location>
        <begin position="241"/>
        <end position="447"/>
    </location>
</feature>
<proteinExistence type="predicted"/>
<evidence type="ECO:0000259" key="2">
    <source>
        <dbReference type="Pfam" id="PF13472"/>
    </source>
</evidence>